<gene>
    <name evidence="1" type="ORF">A3G54_02460</name>
</gene>
<dbReference type="Proteomes" id="UP000178894">
    <property type="component" value="Unassembled WGS sequence"/>
</dbReference>
<protein>
    <submittedName>
        <fullName evidence="1">Uncharacterized protein</fullName>
    </submittedName>
</protein>
<organism evidence="1 2">
    <name type="scientific">Candidatus Giovannonibacteria bacterium RIFCSPLOWO2_12_FULL_44_15</name>
    <dbReference type="NCBI Taxonomy" id="1798364"/>
    <lineage>
        <taxon>Bacteria</taxon>
        <taxon>Candidatus Giovannoniibacteriota</taxon>
    </lineage>
</organism>
<dbReference type="STRING" id="1798364.A3G54_02460"/>
<dbReference type="EMBL" id="MFIQ01000029">
    <property type="protein sequence ID" value="OGF93102.1"/>
    <property type="molecule type" value="Genomic_DNA"/>
</dbReference>
<comment type="caution">
    <text evidence="1">The sequence shown here is derived from an EMBL/GenBank/DDBJ whole genome shotgun (WGS) entry which is preliminary data.</text>
</comment>
<name>A0A1F5XZ09_9BACT</name>
<evidence type="ECO:0000313" key="2">
    <source>
        <dbReference type="Proteomes" id="UP000178894"/>
    </source>
</evidence>
<reference evidence="1 2" key="1">
    <citation type="journal article" date="2016" name="Nat. Commun.">
        <title>Thousands of microbial genomes shed light on interconnected biogeochemical processes in an aquifer system.</title>
        <authorList>
            <person name="Anantharaman K."/>
            <person name="Brown C.T."/>
            <person name="Hug L.A."/>
            <person name="Sharon I."/>
            <person name="Castelle C.J."/>
            <person name="Probst A.J."/>
            <person name="Thomas B.C."/>
            <person name="Singh A."/>
            <person name="Wilkins M.J."/>
            <person name="Karaoz U."/>
            <person name="Brodie E.L."/>
            <person name="Williams K.H."/>
            <person name="Hubbard S.S."/>
            <person name="Banfield J.F."/>
        </authorList>
    </citation>
    <scope>NUCLEOTIDE SEQUENCE [LARGE SCALE GENOMIC DNA]</scope>
</reference>
<dbReference type="AlphaFoldDB" id="A0A1F5XZ09"/>
<proteinExistence type="predicted"/>
<sequence>MEKTSKPSALNNFIKKRRHLIWYVEDFDCLSEEAIVEGVLNYGDFDDVKELISILGIKRVSTIFRKQLRHKRINYDPKTINYFRLYFNRYA</sequence>
<accession>A0A1F5XZ09</accession>
<evidence type="ECO:0000313" key="1">
    <source>
        <dbReference type="EMBL" id="OGF93102.1"/>
    </source>
</evidence>